<protein>
    <submittedName>
        <fullName evidence="1">Uncharacterized protein</fullName>
    </submittedName>
</protein>
<dbReference type="AlphaFoldDB" id="A0A388LM81"/>
<evidence type="ECO:0000313" key="2">
    <source>
        <dbReference type="Proteomes" id="UP000265515"/>
    </source>
</evidence>
<accession>A0A388LM81</accession>
<dbReference type="Gramene" id="GBG83417">
    <property type="protein sequence ID" value="GBG83417"/>
    <property type="gene ID" value="CBR_g37131"/>
</dbReference>
<name>A0A388LM81_CHABU</name>
<proteinExistence type="predicted"/>
<evidence type="ECO:0000313" key="1">
    <source>
        <dbReference type="EMBL" id="GBG83417.1"/>
    </source>
</evidence>
<gene>
    <name evidence="1" type="ORF">CBR_g37131</name>
</gene>
<organism evidence="1 2">
    <name type="scientific">Chara braunii</name>
    <name type="common">Braun's stonewort</name>
    <dbReference type="NCBI Taxonomy" id="69332"/>
    <lineage>
        <taxon>Eukaryota</taxon>
        <taxon>Viridiplantae</taxon>
        <taxon>Streptophyta</taxon>
        <taxon>Charophyceae</taxon>
        <taxon>Charales</taxon>
        <taxon>Characeae</taxon>
        <taxon>Chara</taxon>
    </lineage>
</organism>
<dbReference type="Proteomes" id="UP000265515">
    <property type="component" value="Unassembled WGS sequence"/>
</dbReference>
<sequence length="306" mass="34420">MRDGTKPRKELRIPSSFIGDDWSGSGNSAQPSRMFRLKIVEPTRLFLGIHQEDPRLLGVSPPLKVGLWIVDKQNQTVAMKQSYEAVCQVETILQPGHYRIMAKALSRGKGVHVVTKLPLPESARSVLSRRFVLTLHSDKQVVASLMAGPRSSTDVWKEFHAPSSFVADDWSTAVQTVKQPTRIFRLRVMEEKTRVHLGIDQEDPEHLQGVQPFKIGVWIMDKDNRLLAVKQSDESLCQVEVTLSQGLYRLMVKALGYTDHRGFCSFPDSSSKVLPHPFMLSVMSDKQVDVFVMTNSSTAKLLSSTY</sequence>
<keyword evidence="2" id="KW-1185">Reference proteome</keyword>
<reference evidence="1 2" key="1">
    <citation type="journal article" date="2018" name="Cell">
        <title>The Chara Genome: Secondary Complexity and Implications for Plant Terrestrialization.</title>
        <authorList>
            <person name="Nishiyama T."/>
            <person name="Sakayama H."/>
            <person name="Vries J.D."/>
            <person name="Buschmann H."/>
            <person name="Saint-Marcoux D."/>
            <person name="Ullrich K.K."/>
            <person name="Haas F.B."/>
            <person name="Vanderstraeten L."/>
            <person name="Becker D."/>
            <person name="Lang D."/>
            <person name="Vosolsobe S."/>
            <person name="Rombauts S."/>
            <person name="Wilhelmsson P.K.I."/>
            <person name="Janitza P."/>
            <person name="Kern R."/>
            <person name="Heyl A."/>
            <person name="Rumpler F."/>
            <person name="Villalobos L.I.A.C."/>
            <person name="Clay J.M."/>
            <person name="Skokan R."/>
            <person name="Toyoda A."/>
            <person name="Suzuki Y."/>
            <person name="Kagoshima H."/>
            <person name="Schijlen E."/>
            <person name="Tajeshwar N."/>
            <person name="Catarino B."/>
            <person name="Hetherington A.J."/>
            <person name="Saltykova A."/>
            <person name="Bonnot C."/>
            <person name="Breuninger H."/>
            <person name="Symeonidi A."/>
            <person name="Radhakrishnan G.V."/>
            <person name="Van Nieuwerburgh F."/>
            <person name="Deforce D."/>
            <person name="Chang C."/>
            <person name="Karol K.G."/>
            <person name="Hedrich R."/>
            <person name="Ulvskov P."/>
            <person name="Glockner G."/>
            <person name="Delwiche C.F."/>
            <person name="Petrasek J."/>
            <person name="Van de Peer Y."/>
            <person name="Friml J."/>
            <person name="Beilby M."/>
            <person name="Dolan L."/>
            <person name="Kohara Y."/>
            <person name="Sugano S."/>
            <person name="Fujiyama A."/>
            <person name="Delaux P.-M."/>
            <person name="Quint M."/>
            <person name="TheiBen G."/>
            <person name="Hagemann M."/>
            <person name="Harholt J."/>
            <person name="Dunand C."/>
            <person name="Zachgo S."/>
            <person name="Langdale J."/>
            <person name="Maumus F."/>
            <person name="Straeten D.V.D."/>
            <person name="Gould S.B."/>
            <person name="Rensing S.A."/>
        </authorList>
    </citation>
    <scope>NUCLEOTIDE SEQUENCE [LARGE SCALE GENOMIC DNA]</scope>
    <source>
        <strain evidence="1 2">S276</strain>
    </source>
</reference>
<comment type="caution">
    <text evidence="1">The sequence shown here is derived from an EMBL/GenBank/DDBJ whole genome shotgun (WGS) entry which is preliminary data.</text>
</comment>
<dbReference type="EMBL" id="BFEA01000438">
    <property type="protein sequence ID" value="GBG83417.1"/>
    <property type="molecule type" value="Genomic_DNA"/>
</dbReference>